<feature type="transmembrane region" description="Helical" evidence="2">
    <location>
        <begin position="12"/>
        <end position="30"/>
    </location>
</feature>
<keyword evidence="2" id="KW-0812">Transmembrane</keyword>
<name>A0ABQ5AXN5_9ASTR</name>
<protein>
    <submittedName>
        <fullName evidence="3">Uncharacterized protein</fullName>
    </submittedName>
</protein>
<evidence type="ECO:0000256" key="1">
    <source>
        <dbReference type="SAM" id="Coils"/>
    </source>
</evidence>
<feature type="transmembrane region" description="Helical" evidence="2">
    <location>
        <begin position="173"/>
        <end position="195"/>
    </location>
</feature>
<accession>A0ABQ5AXN5</accession>
<evidence type="ECO:0000313" key="4">
    <source>
        <dbReference type="Proteomes" id="UP001151760"/>
    </source>
</evidence>
<keyword evidence="2" id="KW-1133">Transmembrane helix</keyword>
<keyword evidence="1" id="KW-0175">Coiled coil</keyword>
<evidence type="ECO:0000313" key="3">
    <source>
        <dbReference type="EMBL" id="GJT06632.1"/>
    </source>
</evidence>
<proteinExistence type="predicted"/>
<evidence type="ECO:0000256" key="2">
    <source>
        <dbReference type="SAM" id="Phobius"/>
    </source>
</evidence>
<comment type="caution">
    <text evidence="3">The sequence shown here is derived from an EMBL/GenBank/DDBJ whole genome shotgun (WGS) entry which is preliminary data.</text>
</comment>
<keyword evidence="4" id="KW-1185">Reference proteome</keyword>
<reference evidence="3" key="1">
    <citation type="journal article" date="2022" name="Int. J. Mol. Sci.">
        <title>Draft Genome of Tanacetum Coccineum: Genomic Comparison of Closely Related Tanacetum-Family Plants.</title>
        <authorList>
            <person name="Yamashiro T."/>
            <person name="Shiraishi A."/>
            <person name="Nakayama K."/>
            <person name="Satake H."/>
        </authorList>
    </citation>
    <scope>NUCLEOTIDE SEQUENCE</scope>
</reference>
<keyword evidence="2" id="KW-0472">Membrane</keyword>
<dbReference type="Proteomes" id="UP001151760">
    <property type="component" value="Unassembled WGS sequence"/>
</dbReference>
<gene>
    <name evidence="3" type="ORF">Tco_0841094</name>
</gene>
<dbReference type="EMBL" id="BQNB010012685">
    <property type="protein sequence ID" value="GJT06632.1"/>
    <property type="molecule type" value="Genomic_DNA"/>
</dbReference>
<sequence length="478" mass="54307">MLHLGMSGCTPIHYLLQILGFPLLSSFVKFSNIFMCKAYGCEPSVDLFRGFFNLCQAGKWLTFAKRSEKHIPNLLLKVITRIEGWHEQFFYVQDFIVPAKYSQLLSEQNKLDTKSFKDKLPSNIKENPMFQHLGRYLTSVRVFTDPILFFAGLKPSWEYGQQRPAIMAGGKGIYLSCFFLHFPFSLIHDLLFLLAKMAFRNFMYTEDDEDLLFLPKEPSSRFGTGSPSVSVNTKPLKAEEELDQKCKTRRGSFRPPIKRKLAFGSSTSRATRAKTSSSKDDVSYLIVSDDDEGLPDILELKDATACYLKISSITPLSWKNHLDNYIDMKLLDLHDRCYARQAVDMKRAKEEDCEELRAKCEAAIIEFEKNPTVVALREKKSTTSTKVKEHKEVEEVKQDKREVVSKVVPYAVMELVHSDDIGSLVGRLASNDLATATFPWLDEFVVDPSASIEALLLKKPPSLQRPAPSRTQVPLPSS</sequence>
<organism evidence="3 4">
    <name type="scientific">Tanacetum coccineum</name>
    <dbReference type="NCBI Taxonomy" id="301880"/>
    <lineage>
        <taxon>Eukaryota</taxon>
        <taxon>Viridiplantae</taxon>
        <taxon>Streptophyta</taxon>
        <taxon>Embryophyta</taxon>
        <taxon>Tracheophyta</taxon>
        <taxon>Spermatophyta</taxon>
        <taxon>Magnoliopsida</taxon>
        <taxon>eudicotyledons</taxon>
        <taxon>Gunneridae</taxon>
        <taxon>Pentapetalae</taxon>
        <taxon>asterids</taxon>
        <taxon>campanulids</taxon>
        <taxon>Asterales</taxon>
        <taxon>Asteraceae</taxon>
        <taxon>Asteroideae</taxon>
        <taxon>Anthemideae</taxon>
        <taxon>Anthemidinae</taxon>
        <taxon>Tanacetum</taxon>
    </lineage>
</organism>
<feature type="coiled-coil region" evidence="1">
    <location>
        <begin position="339"/>
        <end position="366"/>
    </location>
</feature>
<reference evidence="3" key="2">
    <citation type="submission" date="2022-01" db="EMBL/GenBank/DDBJ databases">
        <authorList>
            <person name="Yamashiro T."/>
            <person name="Shiraishi A."/>
            <person name="Satake H."/>
            <person name="Nakayama K."/>
        </authorList>
    </citation>
    <scope>NUCLEOTIDE SEQUENCE</scope>
</reference>